<evidence type="ECO:0000256" key="3">
    <source>
        <dbReference type="SAM" id="MobiDB-lite"/>
    </source>
</evidence>
<feature type="signal peptide" evidence="5">
    <location>
        <begin position="1"/>
        <end position="22"/>
    </location>
</feature>
<dbReference type="PROSITE" id="PS51450">
    <property type="entry name" value="LRR"/>
    <property type="match status" value="2"/>
</dbReference>
<dbReference type="InterPro" id="IPR050541">
    <property type="entry name" value="LRR_TM_domain-containing"/>
</dbReference>
<name>A0A386H7K0_PROCL</name>
<sequence length="634" mass="71642">MMETRTWLTVAALATTLVLVEGRCPGSCRCRYDTEGRKAVTCDSGSLADPIPIFNMDRDTKVLTVTSPEDQTNTLTVGPIFSTLSQLEEIHITRSNVPAIGENAFWGLRHLKLLNLTNNNITFLLDSHLRGLRNLEALHLDDNHINSVASAMFRSVESLEILTLARNKLRGLAPRMFLLLTRLKVLDLSGNAVQDLDPEVLRDVPALRTFRCSECGLTRVKSLVYRVVPMLELLDLRNNHITSLAAEEYMDLKNLRHLYLDGNRIYELKDYTFQGLALQHLGLSRNRMETISRMAFEDCSVLSLDLSANKLQYSSFKHLSPIVAHMHEINIANTRISSEHIREFLKKATRLKKLNLSRLDLNQLVPNMFTSQAKLEVLNLSSNSLHYVPVDVLHTLPSLHTLDLRRNEFRGMPEIILRRLDRIHDVELDANPWSCDQCHIPYLKIWLNNSKSFRKACHPDVDAPKCLKCQSPMEMYDKPIIEIEGLELQPCPEGTFDMAAASASSTNFSLILAVVIASVVVILLLIILVTGIIMYNRHTAFYYTHENDSRHHFYENPALHSDHTDITLDEDLDHLPEKDSRLEGQHNCSRDAAKGGDVPEAPAGGKKQVLDNNVVVIDELIRNKNGKSTQNGKS</sequence>
<dbReference type="SUPFAM" id="SSF52058">
    <property type="entry name" value="L domain-like"/>
    <property type="match status" value="1"/>
</dbReference>
<evidence type="ECO:0000256" key="2">
    <source>
        <dbReference type="ARBA" id="ARBA00022737"/>
    </source>
</evidence>
<dbReference type="PANTHER" id="PTHR24369">
    <property type="entry name" value="ANTIGEN BSP, PUTATIVE-RELATED"/>
    <property type="match status" value="1"/>
</dbReference>
<feature type="compositionally biased region" description="Basic and acidic residues" evidence="3">
    <location>
        <begin position="580"/>
        <end position="594"/>
    </location>
</feature>
<keyword evidence="4" id="KW-0812">Transmembrane</keyword>
<feature type="region of interest" description="Disordered" evidence="3">
    <location>
        <begin position="580"/>
        <end position="607"/>
    </location>
</feature>
<keyword evidence="2" id="KW-0677">Repeat</keyword>
<dbReference type="Pfam" id="PF13855">
    <property type="entry name" value="LRR_8"/>
    <property type="match status" value="3"/>
</dbReference>
<dbReference type="Gene3D" id="3.80.10.10">
    <property type="entry name" value="Ribonuclease Inhibitor"/>
    <property type="match status" value="3"/>
</dbReference>
<dbReference type="OrthoDB" id="9229163at2759"/>
<dbReference type="InterPro" id="IPR003591">
    <property type="entry name" value="Leu-rich_rpt_typical-subtyp"/>
</dbReference>
<keyword evidence="6" id="KW-0675">Receptor</keyword>
<feature type="non-terminal residue" evidence="6">
    <location>
        <position position="634"/>
    </location>
</feature>
<feature type="chain" id="PRO_5017262916" evidence="5">
    <location>
        <begin position="23"/>
        <end position="634"/>
    </location>
</feature>
<feature type="transmembrane region" description="Helical" evidence="4">
    <location>
        <begin position="508"/>
        <end position="535"/>
    </location>
</feature>
<protein>
    <submittedName>
        <fullName evidence="6">Toll-like protein receptor 3</fullName>
    </submittedName>
</protein>
<dbReference type="InterPro" id="IPR001611">
    <property type="entry name" value="Leu-rich_rpt"/>
</dbReference>
<dbReference type="AlphaFoldDB" id="A0A386H7K0"/>
<evidence type="ECO:0000256" key="1">
    <source>
        <dbReference type="ARBA" id="ARBA00022614"/>
    </source>
</evidence>
<evidence type="ECO:0000256" key="4">
    <source>
        <dbReference type="SAM" id="Phobius"/>
    </source>
</evidence>
<keyword evidence="4" id="KW-1133">Transmembrane helix</keyword>
<dbReference type="InterPro" id="IPR032675">
    <property type="entry name" value="LRR_dom_sf"/>
</dbReference>
<dbReference type="SMART" id="SM00369">
    <property type="entry name" value="LRR_TYP"/>
    <property type="match status" value="10"/>
</dbReference>
<keyword evidence="4" id="KW-0472">Membrane</keyword>
<keyword evidence="1" id="KW-0433">Leucine-rich repeat</keyword>
<dbReference type="GO" id="GO:0005886">
    <property type="term" value="C:plasma membrane"/>
    <property type="evidence" value="ECO:0007669"/>
    <property type="project" value="TreeGrafter"/>
</dbReference>
<proteinExistence type="evidence at transcript level"/>
<keyword evidence="5" id="KW-0732">Signal</keyword>
<dbReference type="PANTHER" id="PTHR24369:SF211">
    <property type="entry name" value="LEUCINE-RICH REPEAT-CONTAINING PROTEIN 15-LIKE"/>
    <property type="match status" value="1"/>
</dbReference>
<accession>A0A386H7K0</accession>
<organism evidence="6">
    <name type="scientific">Procambarus clarkii</name>
    <name type="common">Red swamp crayfish</name>
    <dbReference type="NCBI Taxonomy" id="6728"/>
    <lineage>
        <taxon>Eukaryota</taxon>
        <taxon>Metazoa</taxon>
        <taxon>Ecdysozoa</taxon>
        <taxon>Arthropoda</taxon>
        <taxon>Crustacea</taxon>
        <taxon>Multicrustacea</taxon>
        <taxon>Malacostraca</taxon>
        <taxon>Eumalacostraca</taxon>
        <taxon>Eucarida</taxon>
        <taxon>Decapoda</taxon>
        <taxon>Pleocyemata</taxon>
        <taxon>Astacidea</taxon>
        <taxon>Astacoidea</taxon>
        <taxon>Cambaridae</taxon>
        <taxon>Procambarus</taxon>
    </lineage>
</organism>
<evidence type="ECO:0000313" key="6">
    <source>
        <dbReference type="EMBL" id="AYD41578.1"/>
    </source>
</evidence>
<dbReference type="EMBL" id="MG452691">
    <property type="protein sequence ID" value="AYD41578.1"/>
    <property type="molecule type" value="mRNA"/>
</dbReference>
<evidence type="ECO:0000256" key="5">
    <source>
        <dbReference type="SAM" id="SignalP"/>
    </source>
</evidence>
<gene>
    <name evidence="6" type="primary">Tlr3</name>
</gene>
<reference evidence="6" key="1">
    <citation type="submission" date="2017-11" db="EMBL/GenBank/DDBJ databases">
        <title>Transcriptome of the abdominal nerve cord of crayfish Procambarus clarkii.</title>
        <authorList>
            <person name="Gonzalez-Barrios J.A."/>
            <person name="Calderon-Rosete G."/>
            <person name="Rodriguez-Sosa L."/>
            <person name="Lara-Lozano M."/>
            <person name="Pina-Leyva C."/>
        </authorList>
    </citation>
    <scope>NUCLEOTIDE SEQUENCE</scope>
    <source>
        <strain evidence="6">Pc02122016</strain>
        <tissue evidence="6">Abdominal cord</tissue>
    </source>
</reference>
<feature type="non-terminal residue" evidence="6">
    <location>
        <position position="1"/>
    </location>
</feature>